<name>A0AAU8HYB0_9CAUD</name>
<dbReference type="EMBL" id="PP429226">
    <property type="protein sequence ID" value="XCI77423.1"/>
    <property type="molecule type" value="Genomic_DNA"/>
</dbReference>
<sequence>MRSYETGLYDVLTDGNVNSMVKIITAACATAKKNGNPIKAVSVSCPDPSFVKGGDDALEALRKKFSVCGADIFLFDVDYGSNAKENRYVVSNEPLDYEALNVTYFKHNRSENEHTIFVCPGSPRPENPLYDESEFDYFQEAILNSDMTFFYNWNQARFGAYHRCFEAAGVTFEMSRNRVIDDPLPRFHYYFPYRLTDKDYLFDEFISDLPNGTVVAVTDPNESLGHMNTLSVVQSEKNPGVTLMKIDPRTHLDIVRSIIIDNEIAFNSGKKYKPLRQIVITSRLSKTLHMGPAEMFSIAYPKGATRKKDINHFKFIEAGTTEFEFETESERALGR</sequence>
<organism evidence="1">
    <name type="scientific">Rhizobium phage LG08</name>
    <dbReference type="NCBI Taxonomy" id="3129229"/>
    <lineage>
        <taxon>Viruses</taxon>
        <taxon>Duplodnaviria</taxon>
        <taxon>Heunggongvirae</taxon>
        <taxon>Uroviricota</taxon>
        <taxon>Caudoviricetes</taxon>
    </lineage>
</organism>
<protein>
    <submittedName>
        <fullName evidence="1">Uncharacterized protein</fullName>
    </submittedName>
</protein>
<evidence type="ECO:0000313" key="1">
    <source>
        <dbReference type="EMBL" id="XCI77423.1"/>
    </source>
</evidence>
<gene>
    <name evidence="1" type="ORF">LDCGVIBL_CDS0065</name>
</gene>
<proteinExistence type="predicted"/>
<accession>A0AAU8HYB0</accession>
<reference evidence="1" key="1">
    <citation type="submission" date="2024-03" db="EMBL/GenBank/DDBJ databases">
        <authorList>
            <person name="Chantapakul B."/>
            <person name="Wang S."/>
        </authorList>
    </citation>
    <scope>NUCLEOTIDE SEQUENCE</scope>
</reference>